<dbReference type="PANTHER" id="PTHR30026">
    <property type="entry name" value="OUTER MEMBRANE PROTEIN TOLC"/>
    <property type="match status" value="1"/>
</dbReference>
<dbReference type="SUPFAM" id="SSF56954">
    <property type="entry name" value="Outer membrane efflux proteins (OEP)"/>
    <property type="match status" value="1"/>
</dbReference>
<keyword evidence="9" id="KW-0732">Signal</keyword>
<keyword evidence="3" id="KW-0813">Transport</keyword>
<feature type="domain" description="SLH" evidence="10">
    <location>
        <begin position="81"/>
        <end position="144"/>
    </location>
</feature>
<sequence>MRKRLLVAVVLAAMLGNATAYAAPADVEDPLQQEAVDTLLSLGVVDGYPDGTYRPENLVTRAEMAKLVVTALGYTDVSNFTETGFEDLDQAAWAVGHVELASRLGVIGGYPDGTFGPLRPVRLEEAVTMLLRALGYVEGALEGEWPENYLEKADELGLLEDLDVTGEDASRGQVALLLAGALDSPIGQLDDRGNWTAVEPEDTLRIRLEAIPREWINLSLEEALEKMLEDGAGAKAADLGLQSAEALTKGYTESIRNLQDMIDAYKALGILSASAPTDFDANLVRMQREFARTQGPLNYEAEINALELDLTQTYFQVLHAEEGLRIQEENLAVQERILSNTRKRFALGQVTRMDVTQAEVAVEDAKADVRAAENGLRKARMGMNLLLGYELAQNLVLTDRLEVVPLSDVPLEDAVALAQSNRNETKAAAFGLQMQEVMFNRIKMTYPSNSSTYLKQELGLLQAQTYQKNTLTNLEMDVRSRQMDMVRLRAAIDTKTAAVEKGRQLLRAAEISYDLGYRTILEVQQAQLMVLGDRLALSQAVLDYNLAVERYRLSMTVGTFAAPL</sequence>
<accession>A0A7X5HTS9</accession>
<comment type="subcellular location">
    <subcellularLocation>
        <location evidence="1">Cell outer membrane</location>
    </subcellularLocation>
</comment>
<keyword evidence="12" id="KW-1185">Reference proteome</keyword>
<evidence type="ECO:0000256" key="5">
    <source>
        <dbReference type="ARBA" id="ARBA00022692"/>
    </source>
</evidence>
<keyword evidence="4" id="KW-1134">Transmembrane beta strand</keyword>
<evidence type="ECO:0000256" key="7">
    <source>
        <dbReference type="ARBA" id="ARBA00023136"/>
    </source>
</evidence>
<dbReference type="InterPro" id="IPR051906">
    <property type="entry name" value="TolC-like"/>
</dbReference>
<dbReference type="EMBL" id="JAAEEH010000002">
    <property type="protein sequence ID" value="NDL66415.1"/>
    <property type="molecule type" value="Genomic_DNA"/>
</dbReference>
<evidence type="ECO:0000256" key="4">
    <source>
        <dbReference type="ARBA" id="ARBA00022452"/>
    </source>
</evidence>
<dbReference type="PANTHER" id="PTHR30026:SF20">
    <property type="entry name" value="OUTER MEMBRANE PROTEIN TOLC"/>
    <property type="match status" value="1"/>
</dbReference>
<keyword evidence="7" id="KW-0472">Membrane</keyword>
<comment type="caution">
    <text evidence="11">The sequence shown here is derived from an EMBL/GenBank/DDBJ whole genome shotgun (WGS) entry which is preliminary data.</text>
</comment>
<dbReference type="AlphaFoldDB" id="A0A7X5HTS9"/>
<keyword evidence="5" id="KW-0812">Transmembrane</keyword>
<reference evidence="11 12" key="1">
    <citation type="submission" date="2020-01" db="EMBL/GenBank/DDBJ databases">
        <title>Anaeroalcalibacter tamaniensis gen. nov., sp. nov., moderately halophilic strictly anaerobic fermenter bacterium from mud volcano of Taman peninsula.</title>
        <authorList>
            <person name="Frolova A."/>
            <person name="Merkel A.Y."/>
            <person name="Slobodkin A.I."/>
        </authorList>
    </citation>
    <scope>NUCLEOTIDE SEQUENCE [LARGE SCALE GENOMIC DNA]</scope>
    <source>
        <strain evidence="11 12">F-3ap</strain>
    </source>
</reference>
<evidence type="ECO:0000313" key="12">
    <source>
        <dbReference type="Proteomes" id="UP000461585"/>
    </source>
</evidence>
<dbReference type="PROSITE" id="PS51272">
    <property type="entry name" value="SLH"/>
    <property type="match status" value="2"/>
</dbReference>
<keyword evidence="8" id="KW-0998">Cell outer membrane</keyword>
<dbReference type="Pfam" id="PF02321">
    <property type="entry name" value="OEP"/>
    <property type="match status" value="1"/>
</dbReference>
<organism evidence="11 12">
    <name type="scientific">Anaerotalea alkaliphila</name>
    <dbReference type="NCBI Taxonomy" id="2662126"/>
    <lineage>
        <taxon>Bacteria</taxon>
        <taxon>Bacillati</taxon>
        <taxon>Bacillota</taxon>
        <taxon>Clostridia</taxon>
        <taxon>Eubacteriales</taxon>
        <taxon>Anaerotalea</taxon>
    </lineage>
</organism>
<evidence type="ECO:0000313" key="11">
    <source>
        <dbReference type="EMBL" id="NDL66415.1"/>
    </source>
</evidence>
<dbReference type="Proteomes" id="UP000461585">
    <property type="component" value="Unassembled WGS sequence"/>
</dbReference>
<gene>
    <name evidence="11" type="ORF">GXN74_01460</name>
</gene>
<dbReference type="GO" id="GO:0015288">
    <property type="term" value="F:porin activity"/>
    <property type="evidence" value="ECO:0007669"/>
    <property type="project" value="TreeGrafter"/>
</dbReference>
<dbReference type="GO" id="GO:1990281">
    <property type="term" value="C:efflux pump complex"/>
    <property type="evidence" value="ECO:0007669"/>
    <property type="project" value="TreeGrafter"/>
</dbReference>
<evidence type="ECO:0000256" key="1">
    <source>
        <dbReference type="ARBA" id="ARBA00004442"/>
    </source>
</evidence>
<evidence type="ECO:0000256" key="8">
    <source>
        <dbReference type="ARBA" id="ARBA00023237"/>
    </source>
</evidence>
<dbReference type="GO" id="GO:0009279">
    <property type="term" value="C:cell outer membrane"/>
    <property type="evidence" value="ECO:0007669"/>
    <property type="project" value="UniProtKB-SubCell"/>
</dbReference>
<evidence type="ECO:0000259" key="10">
    <source>
        <dbReference type="PROSITE" id="PS51272"/>
    </source>
</evidence>
<dbReference type="InterPro" id="IPR003423">
    <property type="entry name" value="OMP_efflux"/>
</dbReference>
<feature type="chain" id="PRO_5031507371" evidence="9">
    <location>
        <begin position="23"/>
        <end position="564"/>
    </location>
</feature>
<dbReference type="GO" id="GO:0015562">
    <property type="term" value="F:efflux transmembrane transporter activity"/>
    <property type="evidence" value="ECO:0007669"/>
    <property type="project" value="InterPro"/>
</dbReference>
<proteinExistence type="inferred from homology"/>
<evidence type="ECO:0000256" key="3">
    <source>
        <dbReference type="ARBA" id="ARBA00022448"/>
    </source>
</evidence>
<comment type="similarity">
    <text evidence="2">Belongs to the outer membrane factor (OMF) (TC 1.B.17) family.</text>
</comment>
<keyword evidence="6" id="KW-0677">Repeat</keyword>
<protein>
    <submittedName>
        <fullName evidence="11">TolC family protein</fullName>
    </submittedName>
</protein>
<evidence type="ECO:0000256" key="2">
    <source>
        <dbReference type="ARBA" id="ARBA00007613"/>
    </source>
</evidence>
<feature type="domain" description="SLH" evidence="10">
    <location>
        <begin position="19"/>
        <end position="78"/>
    </location>
</feature>
<feature type="signal peptide" evidence="9">
    <location>
        <begin position="1"/>
        <end position="22"/>
    </location>
</feature>
<dbReference type="Pfam" id="PF00395">
    <property type="entry name" value="SLH"/>
    <property type="match status" value="2"/>
</dbReference>
<evidence type="ECO:0000256" key="6">
    <source>
        <dbReference type="ARBA" id="ARBA00022737"/>
    </source>
</evidence>
<dbReference type="Gene3D" id="1.20.1600.10">
    <property type="entry name" value="Outer membrane efflux proteins (OEP)"/>
    <property type="match status" value="2"/>
</dbReference>
<evidence type="ECO:0000256" key="9">
    <source>
        <dbReference type="SAM" id="SignalP"/>
    </source>
</evidence>
<dbReference type="InterPro" id="IPR001119">
    <property type="entry name" value="SLH_dom"/>
</dbReference>
<name>A0A7X5HTS9_9FIRM</name>
<dbReference type="RefSeq" id="WP_162369141.1">
    <property type="nucleotide sequence ID" value="NZ_JAAEEH010000002.1"/>
</dbReference>